<dbReference type="EMBL" id="MRWE01000015">
    <property type="protein sequence ID" value="ORJ25489.1"/>
    <property type="molecule type" value="Genomic_DNA"/>
</dbReference>
<dbReference type="GO" id="GO:0003824">
    <property type="term" value="F:catalytic activity"/>
    <property type="evidence" value="ECO:0007669"/>
    <property type="project" value="UniProtKB-ARBA"/>
</dbReference>
<evidence type="ECO:0000313" key="2">
    <source>
        <dbReference type="Proteomes" id="UP000192536"/>
    </source>
</evidence>
<reference evidence="1 2" key="1">
    <citation type="journal article" date="2017" name="Int. J. Syst. Evol. Microbiol.">
        <title>Rouxiella badensis sp. nov. and Rouxiella silvae sp. nov. isolated from peat bog soil in Germany and emendation of the genus description.</title>
        <authorList>
            <person name="Le Fleche-Mateos A."/>
            <person name="Kugler J.H."/>
            <person name="Hansen S.H."/>
            <person name="Syldatk C."/>
            <person name="Hausmann R."/>
            <person name="Lomprez F."/>
            <person name="Vandenbogaert M."/>
            <person name="Manuguerra J.C."/>
            <person name="Grimont P.A."/>
        </authorList>
    </citation>
    <scope>NUCLEOTIDE SEQUENCE [LARGE SCALE GENOMIC DNA]</scope>
    <source>
        <strain evidence="1 2">DSM 100043</strain>
    </source>
</reference>
<evidence type="ECO:0000313" key="1">
    <source>
        <dbReference type="EMBL" id="ORJ25489.1"/>
    </source>
</evidence>
<dbReference type="AlphaFoldDB" id="A0A1X0WFE2"/>
<dbReference type="SUPFAM" id="SSF52096">
    <property type="entry name" value="ClpP/crotonase"/>
    <property type="match status" value="1"/>
</dbReference>
<accession>A0A1X0WFE2</accession>
<dbReference type="STRING" id="1646377.BS640_10830"/>
<organism evidence="1 2">
    <name type="scientific">Rouxiella badensis</name>
    <dbReference type="NCBI Taxonomy" id="1646377"/>
    <lineage>
        <taxon>Bacteria</taxon>
        <taxon>Pseudomonadati</taxon>
        <taxon>Pseudomonadota</taxon>
        <taxon>Gammaproteobacteria</taxon>
        <taxon>Enterobacterales</taxon>
        <taxon>Yersiniaceae</taxon>
        <taxon>Rouxiella</taxon>
    </lineage>
</organism>
<dbReference type="Pfam" id="PF00378">
    <property type="entry name" value="ECH_1"/>
    <property type="match status" value="1"/>
</dbReference>
<dbReference type="Proteomes" id="UP000192536">
    <property type="component" value="Unassembled WGS sequence"/>
</dbReference>
<dbReference type="InterPro" id="IPR029045">
    <property type="entry name" value="ClpP/crotonase-like_dom_sf"/>
</dbReference>
<proteinExistence type="predicted"/>
<protein>
    <submittedName>
        <fullName evidence="1">Enoyl-CoA hydratase</fullName>
    </submittedName>
</protein>
<sequence length="213" mass="23091">MERLNMNIEDTASISVELIEKINQLCAQAEADEQVKVVGFTFGKTSGADAGEAIADVALLHKWEKSLRRLENVNALIVAHCEGELSLAAMSILAVSDLRIGTPASSFGLNGKEVTVPGMLIHRLTQQLNANGLRSLLLLGNRWSAEEAEANGLLDRLASQPQALTEDIIFGLNPHAFNDIRVRRKLILEASTASYDETLGLSLSASDRIMRKG</sequence>
<comment type="caution">
    <text evidence="1">The sequence shown here is derived from an EMBL/GenBank/DDBJ whole genome shotgun (WGS) entry which is preliminary data.</text>
</comment>
<dbReference type="GeneID" id="93565980"/>
<name>A0A1X0WFE2_9GAMM</name>
<dbReference type="CDD" id="cd06558">
    <property type="entry name" value="crotonase-like"/>
    <property type="match status" value="1"/>
</dbReference>
<dbReference type="InterPro" id="IPR001753">
    <property type="entry name" value="Enoyl-CoA_hydra/iso"/>
</dbReference>
<dbReference type="Gene3D" id="3.90.226.10">
    <property type="entry name" value="2-enoyl-CoA Hydratase, Chain A, domain 1"/>
    <property type="match status" value="1"/>
</dbReference>
<keyword evidence="2" id="KW-1185">Reference proteome</keyword>
<dbReference type="RefSeq" id="WP_017492696.1">
    <property type="nucleotide sequence ID" value="NZ_CAUQAZ010000188.1"/>
</dbReference>
<gene>
    <name evidence="1" type="ORF">BS640_10830</name>
</gene>